<comment type="caution">
    <text evidence="1">The sequence shown here is derived from an EMBL/GenBank/DDBJ whole genome shotgun (WGS) entry which is preliminary data.</text>
</comment>
<dbReference type="Proteomes" id="UP000318681">
    <property type="component" value="Unassembled WGS sequence"/>
</dbReference>
<organism evidence="1 2">
    <name type="scientific">Alterirhizorhabdus solaris</name>
    <dbReference type="NCBI Taxonomy" id="2529389"/>
    <lineage>
        <taxon>Bacteria</taxon>
        <taxon>Pseudomonadati</taxon>
        <taxon>Pseudomonadota</taxon>
        <taxon>Alphaproteobacteria</taxon>
        <taxon>Sphingomonadales</taxon>
        <taxon>Rhizorhabdaceae</taxon>
        <taxon>Alterirhizorhabdus</taxon>
    </lineage>
</organism>
<reference evidence="1 2" key="1">
    <citation type="submission" date="2019-07" db="EMBL/GenBank/DDBJ databases">
        <title>Sphingomonas solaris sp. nov., isolated from a solar panel from Boston, Massachusetts.</title>
        <authorList>
            <person name="Tanner K."/>
            <person name="Pascual J."/>
            <person name="Mancuso C."/>
            <person name="Pereto J."/>
            <person name="Khalil A."/>
            <person name="Vilanova C."/>
        </authorList>
    </citation>
    <scope>NUCLEOTIDE SEQUENCE [LARGE SCALE GENOMIC DNA]</scope>
    <source>
        <strain evidence="1 2">R4DWN</strain>
    </source>
</reference>
<proteinExistence type="predicted"/>
<name>A0A558RCV2_9SPHN</name>
<keyword evidence="2" id="KW-1185">Reference proteome</keyword>
<dbReference type="AlphaFoldDB" id="A0A558RCV2"/>
<evidence type="ECO:0000313" key="2">
    <source>
        <dbReference type="Proteomes" id="UP000318681"/>
    </source>
</evidence>
<accession>A0A558RCV2</accession>
<dbReference type="OrthoDB" id="7449482at2"/>
<protein>
    <submittedName>
        <fullName evidence="1">Uncharacterized protein</fullName>
    </submittedName>
</protein>
<gene>
    <name evidence="1" type="ORF">FOY91_01730</name>
</gene>
<evidence type="ECO:0000313" key="1">
    <source>
        <dbReference type="EMBL" id="TVV77279.1"/>
    </source>
</evidence>
<dbReference type="EMBL" id="VNIM01000003">
    <property type="protein sequence ID" value="TVV77279.1"/>
    <property type="molecule type" value="Genomic_DNA"/>
</dbReference>
<sequence>MLHTRDLAGTIEVDGLRYEWAVQREPQWCTVDGWKGMTIALRLHDAQREAILEFPMPSARRSKLQPQLRRPQVNQRIIENGVRAALAAGWEPVSRGKPVVFGVDANGC</sequence>